<evidence type="ECO:0000256" key="1">
    <source>
        <dbReference type="SAM" id="Coils"/>
    </source>
</evidence>
<accession>A0ABR3K0M1</accession>
<protein>
    <recommendedName>
        <fullName evidence="3">Kinetochore protein Sos7 coiled-coil domain-containing protein</fullName>
    </recommendedName>
</protein>
<dbReference type="EMBL" id="JASNQZ010000001">
    <property type="protein sequence ID" value="KAL0960970.1"/>
    <property type="molecule type" value="Genomic_DNA"/>
</dbReference>
<dbReference type="PANTHER" id="PTHR37329:SF1">
    <property type="entry name" value="KINETOCHORE PROTEIN SOS7"/>
    <property type="match status" value="1"/>
</dbReference>
<keyword evidence="1" id="KW-0175">Coiled coil</keyword>
<sequence length="367" mass="41060">MSSTTEHDQRLAAAQSLKASFDAKKTTLRTLQNVRTFTSPNRPEDDDDEISHSKDPAIIAADVAAQTSFLRKLKFQYLEQNAKDKYVKTIVSDIDDAPIVTADDNKALAASNEELKQQLKVAKTSLAESQDRIRQLAPEVDQQYRKAEKLTAYAADLSQKIIDTRLALTRLRQLHPKPRLTVPAADAKLAEQVIDMQSLNDELEDVQRQINVVKERVKGGMTHAEALRNQRAEAEQAVRRWQGERGEEDDGRLVPLYDWYTASLALHNKIFNLVESECVSENELRLVYDVEPSPPLPNTSKHRIALRIIFEPTTHRLASVQVTGARELGISDLALDEIVAAHVEKNDVRGVVASILSCAETRAAQVQ</sequence>
<evidence type="ECO:0000256" key="2">
    <source>
        <dbReference type="SAM" id="MobiDB-lite"/>
    </source>
</evidence>
<dbReference type="InterPro" id="IPR048781">
    <property type="entry name" value="Sos7_CC"/>
</dbReference>
<evidence type="ECO:0000259" key="3">
    <source>
        <dbReference type="Pfam" id="PF20882"/>
    </source>
</evidence>
<proteinExistence type="predicted"/>
<organism evidence="4 5">
    <name type="scientific">Hohenbuehelia grisea</name>
    <dbReference type="NCBI Taxonomy" id="104357"/>
    <lineage>
        <taxon>Eukaryota</taxon>
        <taxon>Fungi</taxon>
        <taxon>Dikarya</taxon>
        <taxon>Basidiomycota</taxon>
        <taxon>Agaricomycotina</taxon>
        <taxon>Agaricomycetes</taxon>
        <taxon>Agaricomycetidae</taxon>
        <taxon>Agaricales</taxon>
        <taxon>Pleurotineae</taxon>
        <taxon>Pleurotaceae</taxon>
        <taxon>Hohenbuehelia</taxon>
    </lineage>
</organism>
<dbReference type="Pfam" id="PF20882">
    <property type="entry name" value="Sos7"/>
    <property type="match status" value="1"/>
</dbReference>
<feature type="domain" description="Kinetochore protein Sos7 coiled-coil" evidence="3">
    <location>
        <begin position="69"/>
        <end position="144"/>
    </location>
</feature>
<evidence type="ECO:0000313" key="5">
    <source>
        <dbReference type="Proteomes" id="UP001556367"/>
    </source>
</evidence>
<dbReference type="InterPro" id="IPR037475">
    <property type="entry name" value="Sos7"/>
</dbReference>
<feature type="coiled-coil region" evidence="1">
    <location>
        <begin position="189"/>
        <end position="244"/>
    </location>
</feature>
<gene>
    <name evidence="4" type="ORF">HGRIS_005967</name>
</gene>
<dbReference type="Proteomes" id="UP001556367">
    <property type="component" value="Unassembled WGS sequence"/>
</dbReference>
<feature type="region of interest" description="Disordered" evidence="2">
    <location>
        <begin position="33"/>
        <end position="52"/>
    </location>
</feature>
<name>A0ABR3K0M1_9AGAR</name>
<evidence type="ECO:0000313" key="4">
    <source>
        <dbReference type="EMBL" id="KAL0960970.1"/>
    </source>
</evidence>
<feature type="coiled-coil region" evidence="1">
    <location>
        <begin position="105"/>
        <end position="132"/>
    </location>
</feature>
<keyword evidence="5" id="KW-1185">Reference proteome</keyword>
<comment type="caution">
    <text evidence="4">The sequence shown here is derived from an EMBL/GenBank/DDBJ whole genome shotgun (WGS) entry which is preliminary data.</text>
</comment>
<dbReference type="PANTHER" id="PTHR37329">
    <property type="entry name" value="KINETOCHORE PROTEIN SOS7"/>
    <property type="match status" value="1"/>
</dbReference>
<reference evidence="5" key="1">
    <citation type="submission" date="2024-06" db="EMBL/GenBank/DDBJ databases">
        <title>Multi-omics analyses provide insights into the biosynthesis of the anticancer antibiotic pleurotin in Hohenbuehelia grisea.</title>
        <authorList>
            <person name="Weaver J.A."/>
            <person name="Alberti F."/>
        </authorList>
    </citation>
    <scope>NUCLEOTIDE SEQUENCE [LARGE SCALE GENOMIC DNA]</scope>
    <source>
        <strain evidence="5">T-177</strain>
    </source>
</reference>